<feature type="transmembrane region" description="Helical" evidence="1">
    <location>
        <begin position="223"/>
        <end position="244"/>
    </location>
</feature>
<feature type="transmembrane region" description="Helical" evidence="1">
    <location>
        <begin position="104"/>
        <end position="125"/>
    </location>
</feature>
<organism evidence="2 3">
    <name type="scientific">Candidatus Daviesbacteria bacterium GW2011_GWA1_36_8</name>
    <dbReference type="NCBI Taxonomy" id="1618417"/>
    <lineage>
        <taxon>Bacteria</taxon>
        <taxon>Candidatus Daviesiibacteriota</taxon>
    </lineage>
</organism>
<feature type="transmembrane region" description="Helical" evidence="1">
    <location>
        <begin position="477"/>
        <end position="497"/>
    </location>
</feature>
<keyword evidence="1" id="KW-0812">Transmembrane</keyword>
<feature type="transmembrane region" description="Helical" evidence="1">
    <location>
        <begin position="12"/>
        <end position="33"/>
    </location>
</feature>
<dbReference type="EMBL" id="LBSJ01000033">
    <property type="protein sequence ID" value="KKQ14680.1"/>
    <property type="molecule type" value="Genomic_DNA"/>
</dbReference>
<reference evidence="2 3" key="1">
    <citation type="journal article" date="2015" name="Nature">
        <title>rRNA introns, odd ribosomes, and small enigmatic genomes across a large radiation of phyla.</title>
        <authorList>
            <person name="Brown C.T."/>
            <person name="Hug L.A."/>
            <person name="Thomas B.C."/>
            <person name="Sharon I."/>
            <person name="Castelle C.J."/>
            <person name="Singh A."/>
            <person name="Wilkins M.J."/>
            <person name="Williams K.H."/>
            <person name="Banfield J.F."/>
        </authorList>
    </citation>
    <scope>NUCLEOTIDE SEQUENCE [LARGE SCALE GENOMIC DNA]</scope>
</reference>
<feature type="transmembrane region" description="Helical" evidence="1">
    <location>
        <begin position="45"/>
        <end position="66"/>
    </location>
</feature>
<feature type="transmembrane region" description="Helical" evidence="1">
    <location>
        <begin position="443"/>
        <end position="465"/>
    </location>
</feature>
<proteinExistence type="predicted"/>
<evidence type="ECO:0000313" key="3">
    <source>
        <dbReference type="Proteomes" id="UP000034448"/>
    </source>
</evidence>
<evidence type="ECO:0000256" key="1">
    <source>
        <dbReference type="SAM" id="Phobius"/>
    </source>
</evidence>
<feature type="transmembrane region" description="Helical" evidence="1">
    <location>
        <begin position="361"/>
        <end position="381"/>
    </location>
</feature>
<sequence>MEIWNLISQYILLYFIFIVLALMTYYIPGFLIIKKSPQKLEGQEIISLSFCLGFVLFVLTAFFLAFLNLRVLMLPLLLVSAGFAAYKYKWEVFSPFKILGRDRILTILLLLAIFIQGIINFPSGFKYQDGMLFWSSQGHDGVWHIVLENEVKRGLPLMNPVFSGEELYNYHYLIDVVMGEYGRIYSFFNVFDLYFRFFPVLLSFMIGMGVYALVKRWQGIPQIAYLALFFTFFCGSFGYIVTYLRDGNILGGETVFWAAQGNTILGNPPHASSWALLPAFFLAYLFLTKHRNKFWFITAFLIGSILASFKVSGGVVMLAGLGVASIIDLIVNKKFTIVLLTAFLTISNYLILKSMTRGAEGFLMFLPWWFIRTMVVAGNRLDWIDLENKRQFYMELGGIRGTLRVLQFETTAFLIFLLGNMGMRVLGFTEIFRRYILNFKTTIFNLFEISLFVSMMTGLIIPLLFVQKGIIYNNIQFMQYYLLIFGFFAAISTYKILNLIKLKVFKVLVFLIIGVFSVPTVLGNINEFYGPNSNPLAIISNAELEALNHLKAVSGPDDVILNLPYNKYLQDKVRFQPKPIYTWYSTGYISALTERRTYLSSEEQVLIQDYPVEERREKAKEFFEGEDYLTNRAFLAKYNIKFVYLEKNGLIKSFENAEIIIYTVKDAV</sequence>
<keyword evidence="1" id="KW-1133">Transmembrane helix</keyword>
<feature type="transmembrane region" description="Helical" evidence="1">
    <location>
        <begin position="401"/>
        <end position="422"/>
    </location>
</feature>
<feature type="transmembrane region" description="Helical" evidence="1">
    <location>
        <begin position="294"/>
        <end position="323"/>
    </location>
</feature>
<dbReference type="AlphaFoldDB" id="A0A0G0FLZ8"/>
<accession>A0A0G0FLZ8</accession>
<feature type="transmembrane region" description="Helical" evidence="1">
    <location>
        <begin position="193"/>
        <end position="214"/>
    </location>
</feature>
<gene>
    <name evidence="2" type="ORF">US28_C0033G0006</name>
</gene>
<evidence type="ECO:0008006" key="4">
    <source>
        <dbReference type="Google" id="ProtNLM"/>
    </source>
</evidence>
<keyword evidence="1" id="KW-0472">Membrane</keyword>
<evidence type="ECO:0000313" key="2">
    <source>
        <dbReference type="EMBL" id="KKQ14680.1"/>
    </source>
</evidence>
<feature type="transmembrane region" description="Helical" evidence="1">
    <location>
        <begin position="72"/>
        <end position="88"/>
    </location>
</feature>
<feature type="transmembrane region" description="Helical" evidence="1">
    <location>
        <begin position="335"/>
        <end position="352"/>
    </location>
</feature>
<name>A0A0G0FLZ8_9BACT</name>
<comment type="caution">
    <text evidence="2">The sequence shown here is derived from an EMBL/GenBank/DDBJ whole genome shotgun (WGS) entry which is preliminary data.</text>
</comment>
<feature type="transmembrane region" description="Helical" evidence="1">
    <location>
        <begin position="271"/>
        <end position="287"/>
    </location>
</feature>
<feature type="transmembrane region" description="Helical" evidence="1">
    <location>
        <begin position="504"/>
        <end position="525"/>
    </location>
</feature>
<protein>
    <recommendedName>
        <fullName evidence="4">Glycosyltransferase RgtA/B/C/D-like domain-containing protein</fullName>
    </recommendedName>
</protein>
<dbReference type="Proteomes" id="UP000034448">
    <property type="component" value="Unassembled WGS sequence"/>
</dbReference>